<evidence type="ECO:0000256" key="8">
    <source>
        <dbReference type="ARBA" id="ARBA00022989"/>
    </source>
</evidence>
<evidence type="ECO:0000256" key="12">
    <source>
        <dbReference type="RuleBase" id="RU003832"/>
    </source>
</evidence>
<keyword evidence="7" id="KW-0735">Signal-anchor</keyword>
<dbReference type="EMBL" id="OC860930">
    <property type="protein sequence ID" value="CAD7629018.1"/>
    <property type="molecule type" value="Genomic_DNA"/>
</dbReference>
<dbReference type="EC" id="2.4.1.-" evidence="12"/>
<keyword evidence="16" id="KW-1185">Reference proteome</keyword>
<dbReference type="OrthoDB" id="427096at2759"/>
<keyword evidence="11" id="KW-0325">Glycoprotein</keyword>
<keyword evidence="10" id="KW-0472">Membrane</keyword>
<dbReference type="GO" id="GO:0032580">
    <property type="term" value="C:Golgi cisterna membrane"/>
    <property type="evidence" value="ECO:0007669"/>
    <property type="project" value="UniProtKB-SubCell"/>
</dbReference>
<dbReference type="InterPro" id="IPR031481">
    <property type="entry name" value="Glyco_tran_10_N"/>
</dbReference>
<evidence type="ECO:0000256" key="10">
    <source>
        <dbReference type="ARBA" id="ARBA00023136"/>
    </source>
</evidence>
<keyword evidence="8" id="KW-1133">Transmembrane helix</keyword>
<evidence type="ECO:0000256" key="4">
    <source>
        <dbReference type="ARBA" id="ARBA00022676"/>
    </source>
</evidence>
<dbReference type="Proteomes" id="UP000759131">
    <property type="component" value="Unassembled WGS sequence"/>
</dbReference>
<name>A0A7R9Q1U6_9ACAR</name>
<dbReference type="PANTHER" id="PTHR48438:SF1">
    <property type="entry name" value="ALPHA-(1,3)-FUCOSYLTRANSFERASE C-RELATED"/>
    <property type="match status" value="1"/>
</dbReference>
<evidence type="ECO:0000256" key="1">
    <source>
        <dbReference type="ARBA" id="ARBA00004447"/>
    </source>
</evidence>
<comment type="pathway">
    <text evidence="2">Protein modification; protein glycosylation.</text>
</comment>
<dbReference type="Gene3D" id="3.40.50.11660">
    <property type="entry name" value="Glycosyl transferase family 10, C-terminal domain"/>
    <property type="match status" value="1"/>
</dbReference>
<keyword evidence="4 12" id="KW-0328">Glycosyltransferase</keyword>
<feature type="non-terminal residue" evidence="15">
    <location>
        <position position="1"/>
    </location>
</feature>
<dbReference type="SUPFAM" id="SSF53756">
    <property type="entry name" value="UDP-Glycosyltransferase/glycogen phosphorylase"/>
    <property type="match status" value="2"/>
</dbReference>
<dbReference type="InterPro" id="IPR055270">
    <property type="entry name" value="Glyco_tran_10_C"/>
</dbReference>
<dbReference type="EMBL" id="CAJPIZ010006355">
    <property type="protein sequence ID" value="CAG2109448.1"/>
    <property type="molecule type" value="Genomic_DNA"/>
</dbReference>
<feature type="domain" description="Fucosyltransferase N-terminal" evidence="14">
    <location>
        <begin position="393"/>
        <end position="493"/>
    </location>
</feature>
<dbReference type="Pfam" id="PF17039">
    <property type="entry name" value="Glyco_tran_10_N"/>
    <property type="match status" value="2"/>
</dbReference>
<evidence type="ECO:0000259" key="14">
    <source>
        <dbReference type="Pfam" id="PF17039"/>
    </source>
</evidence>
<dbReference type="PANTHER" id="PTHR48438">
    <property type="entry name" value="ALPHA-(1,3)-FUCOSYLTRANSFERASE C-RELATED"/>
    <property type="match status" value="1"/>
</dbReference>
<evidence type="ECO:0000256" key="6">
    <source>
        <dbReference type="ARBA" id="ARBA00022692"/>
    </source>
</evidence>
<comment type="similarity">
    <text evidence="3 12">Belongs to the glycosyltransferase 10 family.</text>
</comment>
<feature type="domain" description="Fucosyltransferase C-terminal" evidence="13">
    <location>
        <begin position="193"/>
        <end position="354"/>
    </location>
</feature>
<keyword evidence="9 12" id="KW-0333">Golgi apparatus</keyword>
<evidence type="ECO:0000259" key="13">
    <source>
        <dbReference type="Pfam" id="PF00852"/>
    </source>
</evidence>
<dbReference type="Pfam" id="PF00852">
    <property type="entry name" value="Glyco_transf_10"/>
    <property type="match status" value="1"/>
</dbReference>
<comment type="subcellular location">
    <subcellularLocation>
        <location evidence="1 12">Golgi apparatus</location>
        <location evidence="1 12">Golgi stack membrane</location>
        <topology evidence="1 12">Single-pass type II membrane protein</topology>
    </subcellularLocation>
</comment>
<evidence type="ECO:0000313" key="16">
    <source>
        <dbReference type="Proteomes" id="UP000759131"/>
    </source>
</evidence>
<evidence type="ECO:0000256" key="3">
    <source>
        <dbReference type="ARBA" id="ARBA00008919"/>
    </source>
</evidence>
<accession>A0A7R9Q1U6</accession>
<evidence type="ECO:0000256" key="11">
    <source>
        <dbReference type="ARBA" id="ARBA00023180"/>
    </source>
</evidence>
<proteinExistence type="inferred from homology"/>
<dbReference type="AlphaFoldDB" id="A0A7R9Q1U6"/>
<evidence type="ECO:0000313" key="15">
    <source>
        <dbReference type="EMBL" id="CAD7629018.1"/>
    </source>
</evidence>
<sequence>MNKFKYILIFVIIIVFLLYKCSLNSTDYHISTIPAMTDPFRGGHIEDTHMDTNITALNNQSGVRQYRILLWTKYFQSDDWLHLDLKSMGCQFSNCLFSEDRSLVVSADAVFFHWRDTSPWDLPAKSPMAAARGQKWVLYNWEPPQYAPAFRVRPLAEHIDWVMSYRRDSDIYVPYGSVTKCDTKWHNEDLFDNKSGSVAWIVSNCQSPGNRETYVNDLRKHIDIDIYGMCGQHDCPRDGTCLSAIVKKYKFYLSFENSLCKDYVTEKLFKIISYDIIPVVYGSADYSLIMPNNSFINVKDFNTTEDLAKYLKLVSSDKQLYNSYMLWKKSYCPQLTHFKYFCHLCHKLNEDSARKPTNRWNPMTHQIKDEPLTTRQMDTNDGNGLNNQSNVKQYRILLWTKYFQSDDWSHLDLKSIGCQFHNCLLSEDRSLVVSADAVFFHWRDTSPLGLPAKNAAAVTSGQKWVLFNWESPENSPAYNVRHLFNHIDWFINY</sequence>
<dbReference type="UniPathway" id="UPA00378"/>
<evidence type="ECO:0000256" key="5">
    <source>
        <dbReference type="ARBA" id="ARBA00022679"/>
    </source>
</evidence>
<evidence type="ECO:0000256" key="9">
    <source>
        <dbReference type="ARBA" id="ARBA00023034"/>
    </source>
</evidence>
<dbReference type="FunFam" id="3.40.50.11660:FF:000006">
    <property type="entry name" value="Alpha-(1,3)-fucosyltransferase C"/>
    <property type="match status" value="1"/>
</dbReference>
<evidence type="ECO:0000256" key="2">
    <source>
        <dbReference type="ARBA" id="ARBA00004922"/>
    </source>
</evidence>
<dbReference type="InterPro" id="IPR038577">
    <property type="entry name" value="GT10-like_C_sf"/>
</dbReference>
<organism evidence="15">
    <name type="scientific">Medioppia subpectinata</name>
    <dbReference type="NCBI Taxonomy" id="1979941"/>
    <lineage>
        <taxon>Eukaryota</taxon>
        <taxon>Metazoa</taxon>
        <taxon>Ecdysozoa</taxon>
        <taxon>Arthropoda</taxon>
        <taxon>Chelicerata</taxon>
        <taxon>Arachnida</taxon>
        <taxon>Acari</taxon>
        <taxon>Acariformes</taxon>
        <taxon>Sarcoptiformes</taxon>
        <taxon>Oribatida</taxon>
        <taxon>Brachypylina</taxon>
        <taxon>Oppioidea</taxon>
        <taxon>Oppiidae</taxon>
        <taxon>Medioppia</taxon>
    </lineage>
</organism>
<dbReference type="InterPro" id="IPR001503">
    <property type="entry name" value="Glyco_trans_10"/>
</dbReference>
<keyword evidence="5 12" id="KW-0808">Transferase</keyword>
<dbReference type="GO" id="GO:0008417">
    <property type="term" value="F:fucosyltransferase activity"/>
    <property type="evidence" value="ECO:0007669"/>
    <property type="project" value="InterPro"/>
</dbReference>
<feature type="domain" description="Fucosyltransferase N-terminal" evidence="14">
    <location>
        <begin position="66"/>
        <end position="176"/>
    </location>
</feature>
<evidence type="ECO:0000256" key="7">
    <source>
        <dbReference type="ARBA" id="ARBA00022968"/>
    </source>
</evidence>
<protein>
    <recommendedName>
        <fullName evidence="12">Fucosyltransferase</fullName>
        <ecNumber evidence="12">2.4.1.-</ecNumber>
    </recommendedName>
</protein>
<reference evidence="15" key="1">
    <citation type="submission" date="2020-11" db="EMBL/GenBank/DDBJ databases">
        <authorList>
            <person name="Tran Van P."/>
        </authorList>
    </citation>
    <scope>NUCLEOTIDE SEQUENCE</scope>
</reference>
<keyword evidence="6 12" id="KW-0812">Transmembrane</keyword>
<gene>
    <name evidence="15" type="ORF">OSB1V03_LOCUS9436</name>
</gene>